<protein>
    <submittedName>
        <fullName evidence="1">Uncharacterized protein</fullName>
    </submittedName>
</protein>
<keyword evidence="2" id="KW-1185">Reference proteome</keyword>
<dbReference type="VEuPathDB" id="TrichDB:TVAG_075550"/>
<reference evidence="1" key="1">
    <citation type="submission" date="2006-10" db="EMBL/GenBank/DDBJ databases">
        <authorList>
            <person name="Amadeo P."/>
            <person name="Zhao Q."/>
            <person name="Wortman J."/>
            <person name="Fraser-Liggett C."/>
            <person name="Carlton J."/>
        </authorList>
    </citation>
    <scope>NUCLEOTIDE SEQUENCE</scope>
    <source>
        <strain evidence="1">G3</strain>
    </source>
</reference>
<gene>
    <name evidence="1" type="ORF">TVAG_075550</name>
</gene>
<sequence length="188" mass="22006">MNWIETLIFQNFYKIKTIKYENLIASIFRFISQICFEKYSEDIKEYIKDNLYFSDETIYFGSVIAMKAGYQWKQLGTELLNYHLSADNACFRVKVGSLCVFNTFLCECSEESQFRKIFEICAEILESTEYCTLSMLLIKLLIMINRISIDELKSCEDLLMEIVGSDSTDDFAYNLAEELLIFIDKIGE</sequence>
<proteinExistence type="predicted"/>
<dbReference type="InParanoid" id="A2D9F2"/>
<dbReference type="Proteomes" id="UP000001542">
    <property type="component" value="Unassembled WGS sequence"/>
</dbReference>
<dbReference type="KEGG" id="tva:5468379"/>
<dbReference type="AlphaFoldDB" id="A2D9F2"/>
<dbReference type="EMBL" id="DS113181">
    <property type="protein sequence ID" value="EAY22808.1"/>
    <property type="molecule type" value="Genomic_DNA"/>
</dbReference>
<evidence type="ECO:0000313" key="2">
    <source>
        <dbReference type="Proteomes" id="UP000001542"/>
    </source>
</evidence>
<dbReference type="RefSeq" id="XP_001583794.1">
    <property type="nucleotide sequence ID" value="XM_001583744.1"/>
</dbReference>
<accession>A2D9F2</accession>
<evidence type="ECO:0000313" key="1">
    <source>
        <dbReference type="EMBL" id="EAY22808.1"/>
    </source>
</evidence>
<name>A2D9F2_TRIV3</name>
<organism evidence="1 2">
    <name type="scientific">Trichomonas vaginalis (strain ATCC PRA-98 / G3)</name>
    <dbReference type="NCBI Taxonomy" id="412133"/>
    <lineage>
        <taxon>Eukaryota</taxon>
        <taxon>Metamonada</taxon>
        <taxon>Parabasalia</taxon>
        <taxon>Trichomonadida</taxon>
        <taxon>Trichomonadidae</taxon>
        <taxon>Trichomonas</taxon>
    </lineage>
</organism>
<dbReference type="VEuPathDB" id="TrichDB:TVAGG3_0286940"/>
<reference evidence="1" key="2">
    <citation type="journal article" date="2007" name="Science">
        <title>Draft genome sequence of the sexually transmitted pathogen Trichomonas vaginalis.</title>
        <authorList>
            <person name="Carlton J.M."/>
            <person name="Hirt R.P."/>
            <person name="Silva J.C."/>
            <person name="Delcher A.L."/>
            <person name="Schatz M."/>
            <person name="Zhao Q."/>
            <person name="Wortman J.R."/>
            <person name="Bidwell S.L."/>
            <person name="Alsmark U.C.M."/>
            <person name="Besteiro S."/>
            <person name="Sicheritz-Ponten T."/>
            <person name="Noel C.J."/>
            <person name="Dacks J.B."/>
            <person name="Foster P.G."/>
            <person name="Simillion C."/>
            <person name="Van de Peer Y."/>
            <person name="Miranda-Saavedra D."/>
            <person name="Barton G.J."/>
            <person name="Westrop G.D."/>
            <person name="Mueller S."/>
            <person name="Dessi D."/>
            <person name="Fiori P.L."/>
            <person name="Ren Q."/>
            <person name="Paulsen I."/>
            <person name="Zhang H."/>
            <person name="Bastida-Corcuera F.D."/>
            <person name="Simoes-Barbosa A."/>
            <person name="Brown M.T."/>
            <person name="Hayes R.D."/>
            <person name="Mukherjee M."/>
            <person name="Okumura C.Y."/>
            <person name="Schneider R."/>
            <person name="Smith A.J."/>
            <person name="Vanacova S."/>
            <person name="Villalvazo M."/>
            <person name="Haas B.J."/>
            <person name="Pertea M."/>
            <person name="Feldblyum T.V."/>
            <person name="Utterback T.R."/>
            <person name="Shu C.L."/>
            <person name="Osoegawa K."/>
            <person name="de Jong P.J."/>
            <person name="Hrdy I."/>
            <person name="Horvathova L."/>
            <person name="Zubacova Z."/>
            <person name="Dolezal P."/>
            <person name="Malik S.B."/>
            <person name="Logsdon J.M. Jr."/>
            <person name="Henze K."/>
            <person name="Gupta A."/>
            <person name="Wang C.C."/>
            <person name="Dunne R.L."/>
            <person name="Upcroft J.A."/>
            <person name="Upcroft P."/>
            <person name="White O."/>
            <person name="Salzberg S.L."/>
            <person name="Tang P."/>
            <person name="Chiu C.-H."/>
            <person name="Lee Y.-S."/>
            <person name="Embley T.M."/>
            <person name="Coombs G.H."/>
            <person name="Mottram J.C."/>
            <person name="Tachezy J."/>
            <person name="Fraser-Liggett C.M."/>
            <person name="Johnson P.J."/>
        </authorList>
    </citation>
    <scope>NUCLEOTIDE SEQUENCE [LARGE SCALE GENOMIC DNA]</scope>
    <source>
        <strain evidence="1">G3</strain>
    </source>
</reference>